<dbReference type="PANTHER" id="PTHR12526">
    <property type="entry name" value="GLYCOSYLTRANSFERASE"/>
    <property type="match status" value="1"/>
</dbReference>
<dbReference type="Proteomes" id="UP000478505">
    <property type="component" value="Unassembled WGS sequence"/>
</dbReference>
<dbReference type="Pfam" id="PF00534">
    <property type="entry name" value="Glycos_transf_1"/>
    <property type="match status" value="1"/>
</dbReference>
<name>A0A6B3R4R8_9FLAO</name>
<gene>
    <name evidence="5" type="ORF">G3567_07275</name>
</gene>
<sequence length="376" mass="43265">MKKILFVSHDASLAGAPLVLLYLMEWLRENHSKEYEIGILHLNGGEIEKSFNKVANYVYNIKPRNNTSLVLRVVNKLSQGKFEKYYAQKCINTIARFNYDIIYSNTVVSLSSAIQIKRKTKSTVKLVAHVHEMHSSLKYYIQQPTEIIKYIDKVIAVSEAVKKDLMIQWDLDVKRISTVYEFTKINLNKSLKSQSKKFIVGGSGKTGWRKGHQLFIQVANYINKYHPNIDIEFQWVGKIGLLGQIIVDEDLRKLNLIDKVNFVGQQQNPHQYFNNFNLFLMTSREDPFPLVCIEVGMLGKPIICFDQATGTQEMLVNGGGKIVPYLDIERMAEEVINYFLNKNELKKDSDIVKQVFSDFTPENKCPQILSILRSLT</sequence>
<dbReference type="Pfam" id="PF13439">
    <property type="entry name" value="Glyco_transf_4"/>
    <property type="match status" value="1"/>
</dbReference>
<evidence type="ECO:0000259" key="4">
    <source>
        <dbReference type="Pfam" id="PF13439"/>
    </source>
</evidence>
<evidence type="ECO:0000256" key="1">
    <source>
        <dbReference type="ARBA" id="ARBA00022676"/>
    </source>
</evidence>
<evidence type="ECO:0000313" key="5">
    <source>
        <dbReference type="EMBL" id="NEV93945.1"/>
    </source>
</evidence>
<feature type="domain" description="Glycosyltransferase subfamily 4-like N-terminal" evidence="4">
    <location>
        <begin position="67"/>
        <end position="180"/>
    </location>
</feature>
<evidence type="ECO:0000256" key="2">
    <source>
        <dbReference type="ARBA" id="ARBA00022679"/>
    </source>
</evidence>
<reference evidence="5 6" key="1">
    <citation type="submission" date="2020-02" db="EMBL/GenBank/DDBJ databases">
        <title>Flavobacteriaceae Psychroflexus bacterium YR1-1, complete genome.</title>
        <authorList>
            <person name="Li Y."/>
            <person name="Wu S."/>
        </authorList>
    </citation>
    <scope>NUCLEOTIDE SEQUENCE [LARGE SCALE GENOMIC DNA]</scope>
    <source>
        <strain evidence="5 6">YR1-1</strain>
    </source>
</reference>
<dbReference type="InterPro" id="IPR001296">
    <property type="entry name" value="Glyco_trans_1"/>
</dbReference>
<dbReference type="InterPro" id="IPR028098">
    <property type="entry name" value="Glyco_trans_4-like_N"/>
</dbReference>
<keyword evidence="6" id="KW-1185">Reference proteome</keyword>
<dbReference type="SUPFAM" id="SSF53756">
    <property type="entry name" value="UDP-Glycosyltransferase/glycogen phosphorylase"/>
    <property type="match status" value="1"/>
</dbReference>
<dbReference type="RefSeq" id="WP_164004660.1">
    <property type="nucleotide sequence ID" value="NZ_JAAIKD010000003.1"/>
</dbReference>
<keyword evidence="1" id="KW-0328">Glycosyltransferase</keyword>
<evidence type="ECO:0000313" key="6">
    <source>
        <dbReference type="Proteomes" id="UP000478505"/>
    </source>
</evidence>
<dbReference type="Gene3D" id="3.40.50.2000">
    <property type="entry name" value="Glycogen Phosphorylase B"/>
    <property type="match status" value="2"/>
</dbReference>
<proteinExistence type="predicted"/>
<accession>A0A6B3R4R8</accession>
<evidence type="ECO:0000259" key="3">
    <source>
        <dbReference type="Pfam" id="PF00534"/>
    </source>
</evidence>
<feature type="domain" description="Glycosyl transferase family 1" evidence="3">
    <location>
        <begin position="187"/>
        <end position="346"/>
    </location>
</feature>
<organism evidence="5 6">
    <name type="scientific">Psychroflexus aurantiacus</name>
    <dbReference type="NCBI Taxonomy" id="2709310"/>
    <lineage>
        <taxon>Bacteria</taxon>
        <taxon>Pseudomonadati</taxon>
        <taxon>Bacteroidota</taxon>
        <taxon>Flavobacteriia</taxon>
        <taxon>Flavobacteriales</taxon>
        <taxon>Flavobacteriaceae</taxon>
        <taxon>Psychroflexus</taxon>
    </lineage>
</organism>
<dbReference type="PANTHER" id="PTHR12526:SF629">
    <property type="entry name" value="TEICHURONIC ACID BIOSYNTHESIS GLYCOSYLTRANSFERASE TUAH-RELATED"/>
    <property type="match status" value="1"/>
</dbReference>
<dbReference type="AlphaFoldDB" id="A0A6B3R4R8"/>
<dbReference type="EMBL" id="JAAIKD010000003">
    <property type="protein sequence ID" value="NEV93945.1"/>
    <property type="molecule type" value="Genomic_DNA"/>
</dbReference>
<protein>
    <submittedName>
        <fullName evidence="5">Glycosyltransferase</fullName>
    </submittedName>
</protein>
<dbReference type="GO" id="GO:0016757">
    <property type="term" value="F:glycosyltransferase activity"/>
    <property type="evidence" value="ECO:0007669"/>
    <property type="project" value="UniProtKB-KW"/>
</dbReference>
<keyword evidence="2 5" id="KW-0808">Transferase</keyword>
<comment type="caution">
    <text evidence="5">The sequence shown here is derived from an EMBL/GenBank/DDBJ whole genome shotgun (WGS) entry which is preliminary data.</text>
</comment>